<comment type="similarity">
    <text evidence="7">Belongs to the MsrQ family.</text>
</comment>
<protein>
    <recommendedName>
        <fullName evidence="7">Protein-methionine-sulfoxide reductase heme-binding subunit MsrQ</fullName>
    </recommendedName>
    <alternativeName>
        <fullName evidence="7">Flavocytochrome MsrQ</fullName>
    </alternativeName>
</protein>
<feature type="transmembrane region" description="Helical" evidence="7">
    <location>
        <begin position="101"/>
        <end position="119"/>
    </location>
</feature>
<keyword evidence="6 7" id="KW-0472">Membrane</keyword>
<keyword evidence="7" id="KW-0285">Flavoprotein</keyword>
<feature type="transmembrane region" description="Helical" evidence="7">
    <location>
        <begin position="69"/>
        <end position="89"/>
    </location>
</feature>
<comment type="caution">
    <text evidence="9">The sequence shown here is derived from an EMBL/GenBank/DDBJ whole genome shotgun (WGS) entry which is preliminary data.</text>
</comment>
<sequence length="226" mass="25949">MSESTSAAPPAASARAASLMRRRWTASQVARFKPVLFLLCLIPFLRWFYLGYNDGLTANPVEFITRSSGFWTLAMLLLTLAVTPVRQILDQPALVRVRRMLGLFAFFYVVLHLLTWIVLDRNMDLSSMIKDVLDRTFIFVGMAAFLLMVPLALTSTQGWMRRLGMKWTRLHRSIYAIGVLGIVHFWLMRAGKNDFAEPILYGTLLALLLLWRIVRAWRNRRRSAAV</sequence>
<feature type="domain" description="Ferric oxidoreductase" evidence="8">
    <location>
        <begin position="69"/>
        <end position="181"/>
    </location>
</feature>
<feature type="transmembrane region" description="Helical" evidence="7">
    <location>
        <begin position="30"/>
        <end position="49"/>
    </location>
</feature>
<dbReference type="GO" id="GO:0016679">
    <property type="term" value="F:oxidoreductase activity, acting on diphenols and related substances as donors"/>
    <property type="evidence" value="ECO:0007669"/>
    <property type="project" value="TreeGrafter"/>
</dbReference>
<keyword evidence="4 7" id="KW-1133">Transmembrane helix</keyword>
<evidence type="ECO:0000256" key="6">
    <source>
        <dbReference type="ARBA" id="ARBA00023136"/>
    </source>
</evidence>
<dbReference type="PANTHER" id="PTHR36964">
    <property type="entry name" value="PROTEIN-METHIONINE-SULFOXIDE REDUCTASE HEME-BINDING SUBUNIT MSRQ"/>
    <property type="match status" value="1"/>
</dbReference>
<comment type="function">
    <text evidence="7">Part of the MsrPQ system that repairs oxidized periplasmic proteins containing methionine sulfoxide residues (Met-O), using respiratory chain electrons. Thus protects these proteins from oxidative-stress damage caused by reactive species of oxygen and chlorine generated by the host defense mechanisms. MsrPQ is essential for the maintenance of envelope integrity under bleach stress, rescuing a wide series of structurally unrelated periplasmic proteins from methionine oxidation. MsrQ provides electrons for reduction to the reductase catalytic subunit MsrP, using the quinone pool of the respiratory chain.</text>
</comment>
<comment type="subcellular location">
    <subcellularLocation>
        <location evidence="7">Cell membrane</location>
        <topology evidence="7">Multi-pass membrane protein</topology>
    </subcellularLocation>
    <subcellularLocation>
        <location evidence="1">Membrane</location>
        <topology evidence="1">Multi-pass membrane protein</topology>
    </subcellularLocation>
</comment>
<name>A0A356LI21_9BURK</name>
<keyword evidence="7" id="KW-0249">Electron transport</keyword>
<dbReference type="InterPro" id="IPR013130">
    <property type="entry name" value="Fe3_Rdtase_TM_dom"/>
</dbReference>
<dbReference type="PANTHER" id="PTHR36964:SF1">
    <property type="entry name" value="PROTEIN-METHIONINE-SULFOXIDE REDUCTASE HEME-BINDING SUBUNIT MSRQ"/>
    <property type="match status" value="1"/>
</dbReference>
<keyword evidence="5 7" id="KW-0408">Iron</keyword>
<dbReference type="GO" id="GO:0030091">
    <property type="term" value="P:protein repair"/>
    <property type="evidence" value="ECO:0007669"/>
    <property type="project" value="UniProtKB-UniRule"/>
</dbReference>
<keyword evidence="2 7" id="KW-0813">Transport</keyword>
<dbReference type="Proteomes" id="UP000264036">
    <property type="component" value="Unassembled WGS sequence"/>
</dbReference>
<keyword evidence="3 7" id="KW-0812">Transmembrane</keyword>
<dbReference type="GO" id="GO:0010181">
    <property type="term" value="F:FMN binding"/>
    <property type="evidence" value="ECO:0007669"/>
    <property type="project" value="UniProtKB-UniRule"/>
</dbReference>
<comment type="cofactor">
    <cofactor evidence="7">
        <name>heme b</name>
        <dbReference type="ChEBI" id="CHEBI:60344"/>
    </cofactor>
    <text evidence="7">Binds 1 heme b (iron(II)-protoporphyrin IX) group per subunit.</text>
</comment>
<evidence type="ECO:0000256" key="5">
    <source>
        <dbReference type="ARBA" id="ARBA00023004"/>
    </source>
</evidence>
<comment type="subunit">
    <text evidence="7">Heterodimer of a catalytic subunit (MsrP) and a heme-binding subunit (MsrQ).</text>
</comment>
<dbReference type="GO" id="GO:0020037">
    <property type="term" value="F:heme binding"/>
    <property type="evidence" value="ECO:0007669"/>
    <property type="project" value="UniProtKB-UniRule"/>
</dbReference>
<keyword evidence="7" id="KW-0479">Metal-binding</keyword>
<evidence type="ECO:0000256" key="7">
    <source>
        <dbReference type="HAMAP-Rule" id="MF_01207"/>
    </source>
</evidence>
<dbReference type="GO" id="GO:0005886">
    <property type="term" value="C:plasma membrane"/>
    <property type="evidence" value="ECO:0007669"/>
    <property type="project" value="UniProtKB-SubCell"/>
</dbReference>
<dbReference type="AlphaFoldDB" id="A0A356LI21"/>
<dbReference type="GO" id="GO:0009055">
    <property type="term" value="F:electron transfer activity"/>
    <property type="evidence" value="ECO:0007669"/>
    <property type="project" value="UniProtKB-UniRule"/>
</dbReference>
<evidence type="ECO:0000313" key="9">
    <source>
        <dbReference type="EMBL" id="HBP30607.1"/>
    </source>
</evidence>
<keyword evidence="7" id="KW-1003">Cell membrane</keyword>
<organism evidence="9 10">
    <name type="scientific">Advenella kashmirensis</name>
    <dbReference type="NCBI Taxonomy" id="310575"/>
    <lineage>
        <taxon>Bacteria</taxon>
        <taxon>Pseudomonadati</taxon>
        <taxon>Pseudomonadota</taxon>
        <taxon>Betaproteobacteria</taxon>
        <taxon>Burkholderiales</taxon>
        <taxon>Alcaligenaceae</taxon>
    </lineage>
</organism>
<dbReference type="EMBL" id="DOEK01000029">
    <property type="protein sequence ID" value="HBP30607.1"/>
    <property type="molecule type" value="Genomic_DNA"/>
</dbReference>
<feature type="transmembrane region" description="Helical" evidence="7">
    <location>
        <begin position="172"/>
        <end position="189"/>
    </location>
</feature>
<evidence type="ECO:0000313" key="10">
    <source>
        <dbReference type="Proteomes" id="UP000264036"/>
    </source>
</evidence>
<comment type="cofactor">
    <cofactor evidence="7">
        <name>FMN</name>
        <dbReference type="ChEBI" id="CHEBI:58210"/>
    </cofactor>
    <text evidence="7">Binds 1 FMN per subunit.</text>
</comment>
<dbReference type="InterPro" id="IPR022837">
    <property type="entry name" value="MsrQ-like"/>
</dbReference>
<evidence type="ECO:0000256" key="4">
    <source>
        <dbReference type="ARBA" id="ARBA00022989"/>
    </source>
</evidence>
<keyword evidence="7" id="KW-0288">FMN</keyword>
<evidence type="ECO:0000256" key="2">
    <source>
        <dbReference type="ARBA" id="ARBA00022448"/>
    </source>
</evidence>
<evidence type="ECO:0000256" key="3">
    <source>
        <dbReference type="ARBA" id="ARBA00022692"/>
    </source>
</evidence>
<dbReference type="HAMAP" id="MF_01207">
    <property type="entry name" value="MsrQ"/>
    <property type="match status" value="1"/>
</dbReference>
<accession>A0A356LI21</accession>
<dbReference type="Pfam" id="PF01794">
    <property type="entry name" value="Ferric_reduct"/>
    <property type="match status" value="1"/>
</dbReference>
<evidence type="ECO:0000259" key="8">
    <source>
        <dbReference type="Pfam" id="PF01794"/>
    </source>
</evidence>
<gene>
    <name evidence="7" type="primary">msrQ</name>
    <name evidence="9" type="ORF">DD666_14455</name>
</gene>
<dbReference type="GO" id="GO:0046872">
    <property type="term" value="F:metal ion binding"/>
    <property type="evidence" value="ECO:0007669"/>
    <property type="project" value="UniProtKB-KW"/>
</dbReference>
<reference evidence="9 10" key="1">
    <citation type="journal article" date="2018" name="Nat. Biotechnol.">
        <title>A standardized bacterial taxonomy based on genome phylogeny substantially revises the tree of life.</title>
        <authorList>
            <person name="Parks D.H."/>
            <person name="Chuvochina M."/>
            <person name="Waite D.W."/>
            <person name="Rinke C."/>
            <person name="Skarshewski A."/>
            <person name="Chaumeil P.A."/>
            <person name="Hugenholtz P."/>
        </authorList>
    </citation>
    <scope>NUCLEOTIDE SEQUENCE [LARGE SCALE GENOMIC DNA]</scope>
    <source>
        <strain evidence="9">UBA10707</strain>
    </source>
</reference>
<keyword evidence="7" id="KW-0349">Heme</keyword>
<feature type="transmembrane region" description="Helical" evidence="7">
    <location>
        <begin position="139"/>
        <end position="160"/>
    </location>
</feature>
<evidence type="ECO:0000256" key="1">
    <source>
        <dbReference type="ARBA" id="ARBA00004141"/>
    </source>
</evidence>
<feature type="transmembrane region" description="Helical" evidence="7">
    <location>
        <begin position="195"/>
        <end position="214"/>
    </location>
</feature>
<proteinExistence type="inferred from homology"/>